<dbReference type="GeneTree" id="ENSGT00940000165390"/>
<reference evidence="9" key="3">
    <citation type="journal article" date="2014" name="Nature">
        <title>Elephant shark genome provides unique insights into gnathostome evolution.</title>
        <authorList>
            <consortium name="International Elephant Shark Genome Sequencing Consortium"/>
            <person name="Venkatesh B."/>
            <person name="Lee A.P."/>
            <person name="Ravi V."/>
            <person name="Maurya A.K."/>
            <person name="Lian M.M."/>
            <person name="Swann J.B."/>
            <person name="Ohta Y."/>
            <person name="Flajnik M.F."/>
            <person name="Sutoh Y."/>
            <person name="Kasahara M."/>
            <person name="Hoon S."/>
            <person name="Gangu V."/>
            <person name="Roy S.W."/>
            <person name="Irimia M."/>
            <person name="Korzh V."/>
            <person name="Kondrychyn I."/>
            <person name="Lim Z.W."/>
            <person name="Tay B.H."/>
            <person name="Tohari S."/>
            <person name="Kong K.W."/>
            <person name="Ho S."/>
            <person name="Lorente-Galdos B."/>
            <person name="Quilez J."/>
            <person name="Marques-Bonet T."/>
            <person name="Raney B.J."/>
            <person name="Ingham P.W."/>
            <person name="Tay A."/>
            <person name="Hillier L.W."/>
            <person name="Minx P."/>
            <person name="Boehm T."/>
            <person name="Wilson R.K."/>
            <person name="Brenner S."/>
            <person name="Warren W.C."/>
        </authorList>
    </citation>
    <scope>NUCLEOTIDE SEQUENCE [LARGE SCALE GENOMIC DNA]</scope>
</reference>
<dbReference type="PANTHER" id="PTHR14453:SF101">
    <property type="entry name" value="POLY [ADP-RIBOSE] POLYMERASE"/>
    <property type="match status" value="1"/>
</dbReference>
<dbReference type="InterPro" id="IPR043472">
    <property type="entry name" value="Macro_dom-like"/>
</dbReference>
<dbReference type="SUPFAM" id="SSF52949">
    <property type="entry name" value="Macro domain-like"/>
    <property type="match status" value="1"/>
</dbReference>
<dbReference type="PROSITE" id="PS51154">
    <property type="entry name" value="MACRO"/>
    <property type="match status" value="1"/>
</dbReference>
<keyword evidence="4" id="KW-0520">NAD</keyword>
<evidence type="ECO:0000313" key="8">
    <source>
        <dbReference type="Ensembl" id="ENSCMIP00000022915.1"/>
    </source>
</evidence>
<dbReference type="Proteomes" id="UP000314986">
    <property type="component" value="Unassembled WGS sequence"/>
</dbReference>
<evidence type="ECO:0000259" key="7">
    <source>
        <dbReference type="PROSITE" id="PS51154"/>
    </source>
</evidence>
<dbReference type="GO" id="GO:0070212">
    <property type="term" value="P:protein poly-ADP-ribosylation"/>
    <property type="evidence" value="ECO:0007669"/>
    <property type="project" value="TreeGrafter"/>
</dbReference>
<dbReference type="GO" id="GO:0010629">
    <property type="term" value="P:negative regulation of gene expression"/>
    <property type="evidence" value="ECO:0007669"/>
    <property type="project" value="TreeGrafter"/>
</dbReference>
<dbReference type="GO" id="GO:0005634">
    <property type="term" value="C:nucleus"/>
    <property type="evidence" value="ECO:0007669"/>
    <property type="project" value="UniProtKB-SubCell"/>
</dbReference>
<reference evidence="9" key="1">
    <citation type="journal article" date="2006" name="Science">
        <title>Ancient noncoding elements conserved in the human genome.</title>
        <authorList>
            <person name="Venkatesh B."/>
            <person name="Kirkness E.F."/>
            <person name="Loh Y.H."/>
            <person name="Halpern A.L."/>
            <person name="Lee A.P."/>
            <person name="Johnson J."/>
            <person name="Dandona N."/>
            <person name="Viswanathan L.D."/>
            <person name="Tay A."/>
            <person name="Venter J.C."/>
            <person name="Strausberg R.L."/>
            <person name="Brenner S."/>
        </authorList>
    </citation>
    <scope>NUCLEOTIDE SEQUENCE [LARGE SCALE GENOMIC DNA]</scope>
</reference>
<sequence length="90" mass="9179">LLFPLGVVGVSGAIFTAAGNTVVDECKKLGTQPADGVVVTGPGNLNCDHIIHMVGQTSAPTITSSVEKVLKECERLQVTTVSFPALGTGN</sequence>
<feature type="domain" description="Macro" evidence="7">
    <location>
        <begin position="1"/>
        <end position="90"/>
    </location>
</feature>
<evidence type="ECO:0000256" key="5">
    <source>
        <dbReference type="ARBA" id="ARBA00023242"/>
    </source>
</evidence>
<dbReference type="Gene3D" id="3.40.220.10">
    <property type="entry name" value="Leucine Aminopeptidase, subunit E, domain 1"/>
    <property type="match status" value="1"/>
</dbReference>
<dbReference type="GO" id="GO:0003950">
    <property type="term" value="F:NAD+ poly-ADP-ribosyltransferase activity"/>
    <property type="evidence" value="ECO:0007669"/>
    <property type="project" value="TreeGrafter"/>
</dbReference>
<dbReference type="AlphaFoldDB" id="A0A4W3IQI3"/>
<organism evidence="8 9">
    <name type="scientific">Callorhinchus milii</name>
    <name type="common">Ghost shark</name>
    <dbReference type="NCBI Taxonomy" id="7868"/>
    <lineage>
        <taxon>Eukaryota</taxon>
        <taxon>Metazoa</taxon>
        <taxon>Chordata</taxon>
        <taxon>Craniata</taxon>
        <taxon>Vertebrata</taxon>
        <taxon>Chondrichthyes</taxon>
        <taxon>Holocephali</taxon>
        <taxon>Chimaeriformes</taxon>
        <taxon>Callorhinchidae</taxon>
        <taxon>Callorhinchus</taxon>
    </lineage>
</organism>
<evidence type="ECO:0000256" key="4">
    <source>
        <dbReference type="ARBA" id="ARBA00023027"/>
    </source>
</evidence>
<dbReference type="GO" id="GO:1990404">
    <property type="term" value="F:NAD+-protein mono-ADP-ribosyltransferase activity"/>
    <property type="evidence" value="ECO:0007669"/>
    <property type="project" value="TreeGrafter"/>
</dbReference>
<feature type="signal peptide" evidence="6">
    <location>
        <begin position="1"/>
        <end position="19"/>
    </location>
</feature>
<reference evidence="8" key="4">
    <citation type="submission" date="2025-08" db="UniProtKB">
        <authorList>
            <consortium name="Ensembl"/>
        </authorList>
    </citation>
    <scope>IDENTIFICATION</scope>
</reference>
<keyword evidence="6" id="KW-0732">Signal</keyword>
<feature type="chain" id="PRO_5021376228" description="Macro domain-containing protein" evidence="6">
    <location>
        <begin position="20"/>
        <end position="90"/>
    </location>
</feature>
<comment type="subcellular location">
    <subcellularLocation>
        <location evidence="1">Nucleus</location>
    </subcellularLocation>
</comment>
<keyword evidence="5" id="KW-0539">Nucleus</keyword>
<dbReference type="InterPro" id="IPR052056">
    <property type="entry name" value="Mono-ARTD/PARP"/>
</dbReference>
<proteinExistence type="predicted"/>
<dbReference type="InterPro" id="IPR002589">
    <property type="entry name" value="Macro_dom"/>
</dbReference>
<evidence type="ECO:0000256" key="1">
    <source>
        <dbReference type="ARBA" id="ARBA00004123"/>
    </source>
</evidence>
<evidence type="ECO:0000256" key="3">
    <source>
        <dbReference type="ARBA" id="ARBA00022679"/>
    </source>
</evidence>
<keyword evidence="2" id="KW-0328">Glycosyltransferase</keyword>
<dbReference type="Ensembl" id="ENSCMIT00000023310.1">
    <property type="protein sequence ID" value="ENSCMIP00000022915.1"/>
    <property type="gene ID" value="ENSCMIG00000010283.1"/>
</dbReference>
<keyword evidence="9" id="KW-1185">Reference proteome</keyword>
<dbReference type="InParanoid" id="A0A4W3IQI3"/>
<name>A0A4W3IQI3_CALMI</name>
<dbReference type="GO" id="GO:0003714">
    <property type="term" value="F:transcription corepressor activity"/>
    <property type="evidence" value="ECO:0007669"/>
    <property type="project" value="TreeGrafter"/>
</dbReference>
<reference evidence="9" key="2">
    <citation type="journal article" date="2007" name="PLoS Biol.">
        <title>Survey sequencing and comparative analysis of the elephant shark (Callorhinchus milii) genome.</title>
        <authorList>
            <person name="Venkatesh B."/>
            <person name="Kirkness E.F."/>
            <person name="Loh Y.H."/>
            <person name="Halpern A.L."/>
            <person name="Lee A.P."/>
            <person name="Johnson J."/>
            <person name="Dandona N."/>
            <person name="Viswanathan L.D."/>
            <person name="Tay A."/>
            <person name="Venter J.C."/>
            <person name="Strausberg R.L."/>
            <person name="Brenner S."/>
        </authorList>
    </citation>
    <scope>NUCLEOTIDE SEQUENCE [LARGE SCALE GENOMIC DNA]</scope>
</reference>
<evidence type="ECO:0000313" key="9">
    <source>
        <dbReference type="Proteomes" id="UP000314986"/>
    </source>
</evidence>
<dbReference type="PANTHER" id="PTHR14453">
    <property type="entry name" value="PARP/ZINC FINGER CCCH TYPE DOMAIN CONTAINING PROTEIN"/>
    <property type="match status" value="1"/>
</dbReference>
<protein>
    <recommendedName>
        <fullName evidence="7">Macro domain-containing protein</fullName>
    </recommendedName>
</protein>
<keyword evidence="3" id="KW-0808">Transferase</keyword>
<dbReference type="GO" id="GO:0005737">
    <property type="term" value="C:cytoplasm"/>
    <property type="evidence" value="ECO:0007669"/>
    <property type="project" value="TreeGrafter"/>
</dbReference>
<evidence type="ECO:0000256" key="6">
    <source>
        <dbReference type="SAM" id="SignalP"/>
    </source>
</evidence>
<reference evidence="8" key="5">
    <citation type="submission" date="2025-09" db="UniProtKB">
        <authorList>
            <consortium name="Ensembl"/>
        </authorList>
    </citation>
    <scope>IDENTIFICATION</scope>
</reference>
<accession>A0A4W3IQI3</accession>
<evidence type="ECO:0000256" key="2">
    <source>
        <dbReference type="ARBA" id="ARBA00022676"/>
    </source>
</evidence>
<dbReference type="Pfam" id="PF01661">
    <property type="entry name" value="Macro"/>
    <property type="match status" value="1"/>
</dbReference>